<evidence type="ECO:0000256" key="4">
    <source>
        <dbReference type="ARBA" id="ARBA00022989"/>
    </source>
</evidence>
<evidence type="ECO:0000256" key="2">
    <source>
        <dbReference type="ARBA" id="ARBA00022475"/>
    </source>
</evidence>
<evidence type="ECO:0000259" key="8">
    <source>
        <dbReference type="Pfam" id="PF12704"/>
    </source>
</evidence>
<sequence length="801" mass="89459">MLRNYFTIGARQLLRHKLFTVVNVAGLAIGLAAFLLMNEYVRFERSYDRFFAHADRLYRVSSVSRINGSAEVKDAMSYYPVGAALTAEVPEVEAATTSLKFDEVIFRKGEHPKYERGVVTADSNFLNLLTYRVLEGARESMLRQPHCLVLTESKAREYFGDESALGKILEVEGEPYTVTGVMEDVPDNTHYTFEILMSDKSIQDRFDYNSWRYFDYYTFVRLAPHADPKALQAKLDALSAKYLSEGNLNRFVLYPLSDIHLKSDFTFEPELTGSARAVSMVQLISVFMLVIAWVNYINLSTARAVERAKEVGLRKVIGARQSHLIGQFLFEALLVNLLAAGLAFLLAELALPLFNVLVGKRLKPTLEYAFWGNLLLFFGIGTFVSGFYPALVLSGFKPTVVLKGRFHASQRGVWLRKGLLVVQFAASIGLIAATGIVYRQVQFMQARDMGIETAYVMGVTLPAASRVEEQPTLDSKVAAFHDKLRYHAAIEAVGTTSNLPGGGASDINTTTSQMRIVELTDRVEGTYYTQNNDEHFLEAVGLHLMAGRNFDRNQASDSAAVMVNEAFLRHLNVADPHQALGKSLQFGTDDESPRFPIVGIVRDFNRTTLKHAVEPSIYFYAPSNARGVIKLHPDRYQTGLAYVQKTWAQFFPNTPFAYTFLDDRFALLYEQDRRFVDIFGAFSGLTICITLLGLFGLASFLAVQRTKEVGVRKVLGATIPSIIVLFYKDFLILLGIAALVGLPVVYWGMTSWLENYAFRIAFPWLLTAGALGIVGLFALATVGYQMYSVAALDPAQTLKYE</sequence>
<dbReference type="InterPro" id="IPR025857">
    <property type="entry name" value="MacB_PCD"/>
</dbReference>
<feature type="transmembrane region" description="Helical" evidence="6">
    <location>
        <begin position="18"/>
        <end position="37"/>
    </location>
</feature>
<keyword evidence="3 6" id="KW-0812">Transmembrane</keyword>
<feature type="transmembrane region" description="Helical" evidence="6">
    <location>
        <begin position="678"/>
        <end position="703"/>
    </location>
</feature>
<name>A0A1G9N9X0_9BACT</name>
<dbReference type="OrthoDB" id="8740261at2"/>
<feature type="transmembrane region" description="Helical" evidence="6">
    <location>
        <begin position="761"/>
        <end position="782"/>
    </location>
</feature>
<feature type="transmembrane region" description="Helical" evidence="6">
    <location>
        <begin position="328"/>
        <end position="354"/>
    </location>
</feature>
<reference evidence="9 10" key="1">
    <citation type="submission" date="2016-10" db="EMBL/GenBank/DDBJ databases">
        <authorList>
            <person name="de Groot N.N."/>
        </authorList>
    </citation>
    <scope>NUCLEOTIDE SEQUENCE [LARGE SCALE GENOMIC DNA]</scope>
    <source>
        <strain evidence="9 10">DSM 25186</strain>
    </source>
</reference>
<feature type="transmembrane region" description="Helical" evidence="6">
    <location>
        <begin position="280"/>
        <end position="299"/>
    </location>
</feature>
<dbReference type="PANTHER" id="PTHR30572">
    <property type="entry name" value="MEMBRANE COMPONENT OF TRANSPORTER-RELATED"/>
    <property type="match status" value="1"/>
</dbReference>
<dbReference type="GO" id="GO:0005886">
    <property type="term" value="C:plasma membrane"/>
    <property type="evidence" value="ECO:0007669"/>
    <property type="project" value="UniProtKB-SubCell"/>
</dbReference>
<keyword evidence="2" id="KW-1003">Cell membrane</keyword>
<evidence type="ECO:0000259" key="7">
    <source>
        <dbReference type="Pfam" id="PF02687"/>
    </source>
</evidence>
<dbReference type="PANTHER" id="PTHR30572:SF18">
    <property type="entry name" value="ABC-TYPE MACROLIDE FAMILY EXPORT SYSTEM PERMEASE COMPONENT 2"/>
    <property type="match status" value="1"/>
</dbReference>
<feature type="domain" description="ABC3 transporter permease C-terminal" evidence="7">
    <location>
        <begin position="681"/>
        <end position="791"/>
    </location>
</feature>
<keyword evidence="10" id="KW-1185">Reference proteome</keyword>
<keyword evidence="4 6" id="KW-1133">Transmembrane helix</keyword>
<gene>
    <name evidence="9" type="ORF">SAMN05421823_108211</name>
</gene>
<organism evidence="9 10">
    <name type="scientific">Catalinimonas alkaloidigena</name>
    <dbReference type="NCBI Taxonomy" id="1075417"/>
    <lineage>
        <taxon>Bacteria</taxon>
        <taxon>Pseudomonadati</taxon>
        <taxon>Bacteroidota</taxon>
        <taxon>Cytophagia</taxon>
        <taxon>Cytophagales</taxon>
        <taxon>Catalimonadaceae</taxon>
        <taxon>Catalinimonas</taxon>
    </lineage>
</organism>
<feature type="transmembrane region" description="Helical" evidence="6">
    <location>
        <begin position="374"/>
        <end position="396"/>
    </location>
</feature>
<keyword evidence="5 6" id="KW-0472">Membrane</keyword>
<dbReference type="GO" id="GO:0022857">
    <property type="term" value="F:transmembrane transporter activity"/>
    <property type="evidence" value="ECO:0007669"/>
    <property type="project" value="TreeGrafter"/>
</dbReference>
<dbReference type="RefSeq" id="WP_089685190.1">
    <property type="nucleotide sequence ID" value="NZ_FNFO01000008.1"/>
</dbReference>
<evidence type="ECO:0000256" key="1">
    <source>
        <dbReference type="ARBA" id="ARBA00004651"/>
    </source>
</evidence>
<evidence type="ECO:0000256" key="3">
    <source>
        <dbReference type="ARBA" id="ARBA00022692"/>
    </source>
</evidence>
<accession>A0A1G9N9X0</accession>
<dbReference type="Pfam" id="PF02687">
    <property type="entry name" value="FtsX"/>
    <property type="match status" value="2"/>
</dbReference>
<evidence type="ECO:0000313" key="9">
    <source>
        <dbReference type="EMBL" id="SDL82685.1"/>
    </source>
</evidence>
<evidence type="ECO:0000256" key="6">
    <source>
        <dbReference type="SAM" id="Phobius"/>
    </source>
</evidence>
<protein>
    <submittedName>
        <fullName evidence="9">Putative ABC transport system permease protein</fullName>
    </submittedName>
</protein>
<feature type="transmembrane region" description="Helical" evidence="6">
    <location>
        <begin position="730"/>
        <end position="749"/>
    </location>
</feature>
<dbReference type="Pfam" id="PF12704">
    <property type="entry name" value="MacB_PCD"/>
    <property type="match status" value="1"/>
</dbReference>
<comment type="subcellular location">
    <subcellularLocation>
        <location evidence="1">Cell membrane</location>
        <topology evidence="1">Multi-pass membrane protein</topology>
    </subcellularLocation>
</comment>
<feature type="transmembrane region" description="Helical" evidence="6">
    <location>
        <begin position="417"/>
        <end position="438"/>
    </location>
</feature>
<dbReference type="InterPro" id="IPR003838">
    <property type="entry name" value="ABC3_permease_C"/>
</dbReference>
<dbReference type="InterPro" id="IPR050250">
    <property type="entry name" value="Macrolide_Exporter_MacB"/>
</dbReference>
<dbReference type="EMBL" id="FNFO01000008">
    <property type="protein sequence ID" value="SDL82685.1"/>
    <property type="molecule type" value="Genomic_DNA"/>
</dbReference>
<evidence type="ECO:0000256" key="5">
    <source>
        <dbReference type="ARBA" id="ARBA00023136"/>
    </source>
</evidence>
<dbReference type="Proteomes" id="UP000198510">
    <property type="component" value="Unassembled WGS sequence"/>
</dbReference>
<feature type="domain" description="ABC3 transporter permease C-terminal" evidence="7">
    <location>
        <begin position="284"/>
        <end position="394"/>
    </location>
</feature>
<evidence type="ECO:0000313" key="10">
    <source>
        <dbReference type="Proteomes" id="UP000198510"/>
    </source>
</evidence>
<dbReference type="AlphaFoldDB" id="A0A1G9N9X0"/>
<dbReference type="STRING" id="1075417.SAMN05421823_108211"/>
<proteinExistence type="predicted"/>
<feature type="domain" description="MacB-like periplasmic core" evidence="8">
    <location>
        <begin position="20"/>
        <end position="237"/>
    </location>
</feature>